<dbReference type="EMBL" id="FTOI01000010">
    <property type="protein sequence ID" value="SIS90374.1"/>
    <property type="molecule type" value="Genomic_DNA"/>
</dbReference>
<sequence length="386" mass="43134">MGKNKRAKLKNILITGGAGFIGSNLALKLVDKGYSVTVLDNLSEQIHGKNPENHSSLFLSIKSKVHFIKGDITNRNEVEKAIEGQDAIIHLAAETGTGQSMYEIEKYNHVNVYGTSLLLDILVNKKNSVKKLVLASSRAVYGEGKYENILSEIAYPKERNVELMQKGTFEMTDEKGAFLKPLPTDENSQLHPTSFYGITKLQQEEVVKHVCKSIPLDFVILRYQNVYGVGQSLLNPYTGILSIFSTQIVSEKNINVFEDGLPSRDFINIEDTVEATIRSLELDTANNKIINVGTGIATSVLSVAELLKKKYGKDTQINVSGDFRIGDIRHNFADLSNMKKYLQFEPKISLNQGIEAFAKWVLQQPIQENNFDESLEELKQKGFLKS</sequence>
<dbReference type="Gene3D" id="3.40.50.720">
    <property type="entry name" value="NAD(P)-binding Rossmann-like Domain"/>
    <property type="match status" value="1"/>
</dbReference>
<evidence type="ECO:0000313" key="4">
    <source>
        <dbReference type="Proteomes" id="UP000185839"/>
    </source>
</evidence>
<keyword evidence="4" id="KW-1185">Reference proteome</keyword>
<evidence type="ECO:0000313" key="3">
    <source>
        <dbReference type="EMBL" id="SIS90374.1"/>
    </source>
</evidence>
<proteinExistence type="inferred from homology"/>
<reference evidence="4" key="1">
    <citation type="submission" date="2017-01" db="EMBL/GenBank/DDBJ databases">
        <authorList>
            <person name="Varghese N."/>
            <person name="Submissions S."/>
        </authorList>
    </citation>
    <scope>NUCLEOTIDE SEQUENCE [LARGE SCALE GENOMIC DNA]</scope>
    <source>
        <strain evidence="4">DSM 23145</strain>
    </source>
</reference>
<accession>A0A1N7MW54</accession>
<evidence type="ECO:0000259" key="2">
    <source>
        <dbReference type="Pfam" id="PF01370"/>
    </source>
</evidence>
<dbReference type="STRING" id="713588.SAMN05421789_11093"/>
<gene>
    <name evidence="3" type="ORF">SAMN05421789_11093</name>
</gene>
<dbReference type="SUPFAM" id="SSF51735">
    <property type="entry name" value="NAD(P)-binding Rossmann-fold domains"/>
    <property type="match status" value="1"/>
</dbReference>
<comment type="similarity">
    <text evidence="1">Belongs to the NAD(P)-dependent epimerase/dehydratase family.</text>
</comment>
<dbReference type="Pfam" id="PF01370">
    <property type="entry name" value="Epimerase"/>
    <property type="match status" value="2"/>
</dbReference>
<dbReference type="AlphaFoldDB" id="A0A1N7MW54"/>
<evidence type="ECO:0000256" key="1">
    <source>
        <dbReference type="ARBA" id="ARBA00007637"/>
    </source>
</evidence>
<name>A0A1N7MW54_9FLAO</name>
<protein>
    <submittedName>
        <fullName evidence="3">dTDP-L-rhamnose 4-epimerase</fullName>
    </submittedName>
</protein>
<organism evidence="3 4">
    <name type="scientific">Kaistella chaponensis</name>
    <dbReference type="NCBI Taxonomy" id="713588"/>
    <lineage>
        <taxon>Bacteria</taxon>
        <taxon>Pseudomonadati</taxon>
        <taxon>Bacteroidota</taxon>
        <taxon>Flavobacteriia</taxon>
        <taxon>Flavobacteriales</taxon>
        <taxon>Weeksellaceae</taxon>
        <taxon>Chryseobacterium group</taxon>
        <taxon>Kaistella</taxon>
    </lineage>
</organism>
<dbReference type="Proteomes" id="UP000185839">
    <property type="component" value="Unassembled WGS sequence"/>
</dbReference>
<dbReference type="InterPro" id="IPR036291">
    <property type="entry name" value="NAD(P)-bd_dom_sf"/>
</dbReference>
<dbReference type="InterPro" id="IPR001509">
    <property type="entry name" value="Epimerase_deHydtase"/>
</dbReference>
<feature type="domain" description="NAD-dependent epimerase/dehydratase" evidence="2">
    <location>
        <begin position="12"/>
        <end position="146"/>
    </location>
</feature>
<feature type="domain" description="NAD-dependent epimerase/dehydratase" evidence="2">
    <location>
        <begin position="159"/>
        <end position="293"/>
    </location>
</feature>
<dbReference type="PANTHER" id="PTHR43000">
    <property type="entry name" value="DTDP-D-GLUCOSE 4,6-DEHYDRATASE-RELATED"/>
    <property type="match status" value="1"/>
</dbReference>